<accession>A0ABM9MQ59</accession>
<evidence type="ECO:0000313" key="2">
    <source>
        <dbReference type="Proteomes" id="UP001314200"/>
    </source>
</evidence>
<keyword evidence="2" id="KW-1185">Reference proteome</keyword>
<evidence type="ECO:0000313" key="1">
    <source>
        <dbReference type="EMBL" id="CAK1232238.1"/>
    </source>
</evidence>
<comment type="caution">
    <text evidence="1">The sequence shown here is derived from an EMBL/GenBank/DDBJ whole genome shotgun (WGS) entry which is preliminary data.</text>
</comment>
<protein>
    <submittedName>
        <fullName evidence="1">Uncharacterized protein</fullName>
    </submittedName>
</protein>
<gene>
    <name evidence="1" type="ORF">R82641_BJNNKPBH_00358</name>
</gene>
<name>A0ABM9MQ59_9LACO</name>
<organism evidence="1 2">
    <name type="scientific">Fructobacillus cardui</name>
    <dbReference type="NCBI Taxonomy" id="2893170"/>
    <lineage>
        <taxon>Bacteria</taxon>
        <taxon>Bacillati</taxon>
        <taxon>Bacillota</taxon>
        <taxon>Bacilli</taxon>
        <taxon>Lactobacillales</taxon>
        <taxon>Lactobacillaceae</taxon>
        <taxon>Fructobacillus</taxon>
    </lineage>
</organism>
<dbReference type="Proteomes" id="UP001314200">
    <property type="component" value="Unassembled WGS sequence"/>
</dbReference>
<proteinExistence type="predicted"/>
<dbReference type="EMBL" id="CAUZLY010000003">
    <property type="protein sequence ID" value="CAK1232238.1"/>
    <property type="molecule type" value="Genomic_DNA"/>
</dbReference>
<sequence length="59" mass="6956">MLNDIFCSLCFAHDAPKLVVKHKNNQTIVEERCRWCNHKIDERVVNGQDSYEPHKGFQI</sequence>
<reference evidence="1 2" key="1">
    <citation type="submission" date="2023-10" db="EMBL/GenBank/DDBJ databases">
        <authorList>
            <person name="Botero Cardona J."/>
        </authorList>
    </citation>
    <scope>NUCLEOTIDE SEQUENCE [LARGE SCALE GENOMIC DNA]</scope>
    <source>
        <strain evidence="1 2">R-82641</strain>
    </source>
</reference>